<sequence>MSFKEFLFYSTIGFGTGVLVAVLFDLLANL</sequence>
<evidence type="ECO:0000256" key="1">
    <source>
        <dbReference type="SAM" id="Phobius"/>
    </source>
</evidence>
<reference evidence="2" key="1">
    <citation type="journal article" date="2015" name="Nature">
        <title>Complex archaea that bridge the gap between prokaryotes and eukaryotes.</title>
        <authorList>
            <person name="Spang A."/>
            <person name="Saw J.H."/>
            <person name="Jorgensen S.L."/>
            <person name="Zaremba-Niedzwiedzka K."/>
            <person name="Martijn J."/>
            <person name="Lind A.E."/>
            <person name="van Eijk R."/>
            <person name="Schleper C."/>
            <person name="Guy L."/>
            <person name="Ettema T.J."/>
        </authorList>
    </citation>
    <scope>NUCLEOTIDE SEQUENCE</scope>
</reference>
<keyword evidence="1" id="KW-1133">Transmembrane helix</keyword>
<name>A0A0F9P3H2_9ZZZZ</name>
<comment type="caution">
    <text evidence="2">The sequence shown here is derived from an EMBL/GenBank/DDBJ whole genome shotgun (WGS) entry which is preliminary data.</text>
</comment>
<protein>
    <submittedName>
        <fullName evidence="2">Uncharacterized protein</fullName>
    </submittedName>
</protein>
<gene>
    <name evidence="2" type="ORF">LCGC14_1263040</name>
</gene>
<evidence type="ECO:0000313" key="2">
    <source>
        <dbReference type="EMBL" id="KKM88012.1"/>
    </source>
</evidence>
<accession>A0A0F9P3H2</accession>
<dbReference type="EMBL" id="LAZR01007018">
    <property type="protein sequence ID" value="KKM88012.1"/>
    <property type="molecule type" value="Genomic_DNA"/>
</dbReference>
<keyword evidence="1" id="KW-0472">Membrane</keyword>
<keyword evidence="1" id="KW-0812">Transmembrane</keyword>
<proteinExistence type="predicted"/>
<dbReference type="AlphaFoldDB" id="A0A0F9P3H2"/>
<organism evidence="2">
    <name type="scientific">marine sediment metagenome</name>
    <dbReference type="NCBI Taxonomy" id="412755"/>
    <lineage>
        <taxon>unclassified sequences</taxon>
        <taxon>metagenomes</taxon>
        <taxon>ecological metagenomes</taxon>
    </lineage>
</organism>
<feature type="transmembrane region" description="Helical" evidence="1">
    <location>
        <begin position="6"/>
        <end position="28"/>
    </location>
</feature>